<protein>
    <submittedName>
        <fullName evidence="2">Uncharacterized protein</fullName>
    </submittedName>
</protein>
<feature type="transmembrane region" description="Helical" evidence="1">
    <location>
        <begin position="149"/>
        <end position="174"/>
    </location>
</feature>
<name>A0A381VP48_9ZZZZ</name>
<keyword evidence="1" id="KW-0812">Transmembrane</keyword>
<feature type="transmembrane region" description="Helical" evidence="1">
    <location>
        <begin position="271"/>
        <end position="297"/>
    </location>
</feature>
<keyword evidence="1" id="KW-1133">Transmembrane helix</keyword>
<evidence type="ECO:0000313" key="2">
    <source>
        <dbReference type="EMBL" id="SVA42004.1"/>
    </source>
</evidence>
<evidence type="ECO:0000256" key="1">
    <source>
        <dbReference type="SAM" id="Phobius"/>
    </source>
</evidence>
<proteinExistence type="predicted"/>
<organism evidence="2">
    <name type="scientific">marine metagenome</name>
    <dbReference type="NCBI Taxonomy" id="408172"/>
    <lineage>
        <taxon>unclassified sequences</taxon>
        <taxon>metagenomes</taxon>
        <taxon>ecological metagenomes</taxon>
    </lineage>
</organism>
<feature type="transmembrane region" description="Helical" evidence="1">
    <location>
        <begin position="44"/>
        <end position="62"/>
    </location>
</feature>
<sequence length="395" mass="43303">MLPPDKGTLSSEQLRRLAVRLATSVLVFIVGPAGAWDARGLNGLLSYILIYTILRFVIAEFSSKSGEKGAVRNYRFSPLILVLAGLTPQILPGWESQVVLVPILLGSYEGAYWSTFHGIREARRRITGQPRKDDIDRFQKWEVGATCSAAVLVMLAGDYAAPTAAILAIVAWIIPFDPITKQALESSIAVSTSDFNSEKAIFGNLTTGAYGMMLLIITNSMRIFSLHVGDIDTLAWIVAISTLAGYLFKKWREDEEKESMDNQNWVLGHKVVLMAIIVMLAGHAFVSIYLFFIGYIVSTFASAGILRPLEIAIAGRLLEAEGDITGEGTIGLRERLKFTAQAKLVSVFSIAWIILSEIRSEPTMELIMSSALVFAAICAMANIDFSRKTSRLLEG</sequence>
<reference evidence="2" key="1">
    <citation type="submission" date="2018-05" db="EMBL/GenBank/DDBJ databases">
        <authorList>
            <person name="Lanie J.A."/>
            <person name="Ng W.-L."/>
            <person name="Kazmierczak K.M."/>
            <person name="Andrzejewski T.M."/>
            <person name="Davidsen T.M."/>
            <person name="Wayne K.J."/>
            <person name="Tettelin H."/>
            <person name="Glass J.I."/>
            <person name="Rusch D."/>
            <person name="Podicherti R."/>
            <person name="Tsui H.-C.T."/>
            <person name="Winkler M.E."/>
        </authorList>
    </citation>
    <scope>NUCLEOTIDE SEQUENCE</scope>
</reference>
<dbReference type="AlphaFoldDB" id="A0A381VP48"/>
<keyword evidence="1" id="KW-0472">Membrane</keyword>
<feature type="transmembrane region" description="Helical" evidence="1">
    <location>
        <begin position="21"/>
        <end position="38"/>
    </location>
</feature>
<dbReference type="EMBL" id="UINC01009364">
    <property type="protein sequence ID" value="SVA42004.1"/>
    <property type="molecule type" value="Genomic_DNA"/>
</dbReference>
<feature type="transmembrane region" description="Helical" evidence="1">
    <location>
        <begin position="233"/>
        <end position="251"/>
    </location>
</feature>
<accession>A0A381VP48</accession>
<feature type="transmembrane region" description="Helical" evidence="1">
    <location>
        <begin position="201"/>
        <end position="221"/>
    </location>
</feature>
<gene>
    <name evidence="2" type="ORF">METZ01_LOCUS94858</name>
</gene>